<evidence type="ECO:0000313" key="4">
    <source>
        <dbReference type="Proteomes" id="UP000435304"/>
    </source>
</evidence>
<comment type="caution">
    <text evidence="3">The sequence shown here is derived from an EMBL/GenBank/DDBJ whole genome shotgun (WGS) entry which is preliminary data.</text>
</comment>
<feature type="domain" description="Smf/DprA SLOG" evidence="2">
    <location>
        <begin position="72"/>
        <end position="292"/>
    </location>
</feature>
<accession>A0A6A9UYY7</accession>
<organism evidence="3 4">
    <name type="scientific">Auraticoccus cholistanensis</name>
    <dbReference type="NCBI Taxonomy" id="2656650"/>
    <lineage>
        <taxon>Bacteria</taxon>
        <taxon>Bacillati</taxon>
        <taxon>Actinomycetota</taxon>
        <taxon>Actinomycetes</taxon>
        <taxon>Propionibacteriales</taxon>
        <taxon>Propionibacteriaceae</taxon>
        <taxon>Auraticoccus</taxon>
    </lineage>
</organism>
<dbReference type="PANTHER" id="PTHR43022">
    <property type="entry name" value="PROTEIN SMF"/>
    <property type="match status" value="1"/>
</dbReference>
<dbReference type="EMBL" id="WPCU01000010">
    <property type="protein sequence ID" value="MVA77094.1"/>
    <property type="molecule type" value="Genomic_DNA"/>
</dbReference>
<keyword evidence="4" id="KW-1185">Reference proteome</keyword>
<dbReference type="PANTHER" id="PTHR43022:SF1">
    <property type="entry name" value="PROTEIN SMF"/>
    <property type="match status" value="1"/>
</dbReference>
<name>A0A6A9UYY7_9ACTN</name>
<evidence type="ECO:0000256" key="1">
    <source>
        <dbReference type="ARBA" id="ARBA00006525"/>
    </source>
</evidence>
<dbReference type="Gene3D" id="3.40.50.450">
    <property type="match status" value="1"/>
</dbReference>
<dbReference type="Pfam" id="PF02481">
    <property type="entry name" value="DNA_processg_A"/>
    <property type="match status" value="1"/>
</dbReference>
<dbReference type="GO" id="GO:0009294">
    <property type="term" value="P:DNA-mediated transformation"/>
    <property type="evidence" value="ECO:0007669"/>
    <property type="project" value="InterPro"/>
</dbReference>
<dbReference type="NCBIfam" id="TIGR00732">
    <property type="entry name" value="dprA"/>
    <property type="match status" value="1"/>
</dbReference>
<dbReference type="InterPro" id="IPR003488">
    <property type="entry name" value="DprA"/>
</dbReference>
<proteinExistence type="inferred from homology"/>
<evidence type="ECO:0000259" key="2">
    <source>
        <dbReference type="Pfam" id="PF02481"/>
    </source>
</evidence>
<dbReference type="AlphaFoldDB" id="A0A6A9UYY7"/>
<protein>
    <submittedName>
        <fullName evidence="3">DNA-protecting protein DprA</fullName>
    </submittedName>
</protein>
<dbReference type="SUPFAM" id="SSF102405">
    <property type="entry name" value="MCP/YpsA-like"/>
    <property type="match status" value="1"/>
</dbReference>
<gene>
    <name evidence="3" type="primary">dprA</name>
    <name evidence="3" type="ORF">GC722_13820</name>
</gene>
<dbReference type="RefSeq" id="WP_156611172.1">
    <property type="nucleotide sequence ID" value="NZ_WPCU01000010.1"/>
</dbReference>
<dbReference type="Proteomes" id="UP000435304">
    <property type="component" value="Unassembled WGS sequence"/>
</dbReference>
<dbReference type="InterPro" id="IPR057666">
    <property type="entry name" value="DrpA_SLOG"/>
</dbReference>
<comment type="similarity">
    <text evidence="1">Belongs to the DprA/Smf family.</text>
</comment>
<reference evidence="3 4" key="1">
    <citation type="submission" date="2019-12" db="EMBL/GenBank/DDBJ databases">
        <title>Auraticoccus cholistani sp. nov., an actinomycete isolated from soil of Cholistan desert.</title>
        <authorList>
            <person name="Cheema M.T."/>
        </authorList>
    </citation>
    <scope>NUCLEOTIDE SEQUENCE [LARGE SCALE GENOMIC DNA]</scope>
    <source>
        <strain evidence="3 4">F435</strain>
    </source>
</reference>
<evidence type="ECO:0000313" key="3">
    <source>
        <dbReference type="EMBL" id="MVA77094.1"/>
    </source>
</evidence>
<sequence>MAQEDERRARMALACVAEPGDPEMSALVHERGGEEVWEAVRRRGDGSVWARRVAALELDRMVELTERCGSRFVVPGDEEWPDELTTLATAEPLADRGGVPIGLWLRGPARLGAVASRAVALVGSRAATSYGQGVATDLAADLASERVAVISGGAYGVDAAAHRGALVTGPGSTLAVLASGVDVVYPRGNAALLEEVARRGLLVSEHPPGEHPTRVRFLGRNRLIAALSQATVVVEATARSGARNTASWALRCGRVLAAVPGSVHSAQSVTPHRLIAAAEATLVTSAADVLALLAPLDAAQAPLPARGHPRLMDDWDPVAVAVREALPARGGLGVAEISLRSGQEPAECLAALAWLEQEEQVVCGPRGEWRLVRP</sequence>